<reference evidence="2 3" key="1">
    <citation type="journal article" date="2021" name="Comput. Struct. Biotechnol. J.">
        <title>De novo genome assembly of the potent medicinal plant Rehmannia glutinosa using nanopore technology.</title>
        <authorList>
            <person name="Ma L."/>
            <person name="Dong C."/>
            <person name="Song C."/>
            <person name="Wang X."/>
            <person name="Zheng X."/>
            <person name="Niu Y."/>
            <person name="Chen S."/>
            <person name="Feng W."/>
        </authorList>
    </citation>
    <scope>NUCLEOTIDE SEQUENCE [LARGE SCALE GENOMIC DNA]</scope>
    <source>
        <strain evidence="2">DH-2019</strain>
    </source>
</reference>
<protein>
    <submittedName>
        <fullName evidence="2">Uncharacterized protein</fullName>
    </submittedName>
</protein>
<comment type="caution">
    <text evidence="2">The sequence shown here is derived from an EMBL/GenBank/DDBJ whole genome shotgun (WGS) entry which is preliminary data.</text>
</comment>
<feature type="region of interest" description="Disordered" evidence="1">
    <location>
        <begin position="149"/>
        <end position="168"/>
    </location>
</feature>
<accession>A0ABR0WIZ7</accession>
<dbReference type="PANTHER" id="PTHR35986:SF1">
    <property type="entry name" value="OS10G0430800 PROTEIN"/>
    <property type="match status" value="1"/>
</dbReference>
<organism evidence="2 3">
    <name type="scientific">Rehmannia glutinosa</name>
    <name type="common">Chinese foxglove</name>
    <dbReference type="NCBI Taxonomy" id="99300"/>
    <lineage>
        <taxon>Eukaryota</taxon>
        <taxon>Viridiplantae</taxon>
        <taxon>Streptophyta</taxon>
        <taxon>Embryophyta</taxon>
        <taxon>Tracheophyta</taxon>
        <taxon>Spermatophyta</taxon>
        <taxon>Magnoliopsida</taxon>
        <taxon>eudicotyledons</taxon>
        <taxon>Gunneridae</taxon>
        <taxon>Pentapetalae</taxon>
        <taxon>asterids</taxon>
        <taxon>lamiids</taxon>
        <taxon>Lamiales</taxon>
        <taxon>Orobanchaceae</taxon>
        <taxon>Rehmannieae</taxon>
        <taxon>Rehmannia</taxon>
    </lineage>
</organism>
<dbReference type="EMBL" id="JABTTQ020000011">
    <property type="protein sequence ID" value="KAK6146059.1"/>
    <property type="molecule type" value="Genomic_DNA"/>
</dbReference>
<proteinExistence type="predicted"/>
<name>A0ABR0WIZ7_REHGL</name>
<dbReference type="PANTHER" id="PTHR35986">
    <property type="entry name" value="EXPRESSED PROTEIN"/>
    <property type="match status" value="1"/>
</dbReference>
<sequence>MGDALFDLEVVLRSRKEQLTLQEANILLGWKAQAIRDFTVGFGGGSIVTWLATQRLRNLFRVNVTLGAAAACGLWRFRRSVESSVQHVLSLEGSRIQRELANIMLKKYHHVPWVMQHLSKHFYSEEVYDDSSVDRPKFRWRFRNISGEPIAHSQSTPHNDETDSNENDIKKTTMEPKQVNVNAAGNATENPFDLVFGLSESAEDGPHPVELNTLSRKQRRKEKRSRRKHRRHHQEEPDI</sequence>
<evidence type="ECO:0000313" key="3">
    <source>
        <dbReference type="Proteomes" id="UP001318860"/>
    </source>
</evidence>
<feature type="compositionally biased region" description="Basic residues" evidence="1">
    <location>
        <begin position="216"/>
        <end position="232"/>
    </location>
</feature>
<feature type="region of interest" description="Disordered" evidence="1">
    <location>
        <begin position="197"/>
        <end position="239"/>
    </location>
</feature>
<keyword evidence="3" id="KW-1185">Reference proteome</keyword>
<evidence type="ECO:0000313" key="2">
    <source>
        <dbReference type="EMBL" id="KAK6146059.1"/>
    </source>
</evidence>
<dbReference type="Proteomes" id="UP001318860">
    <property type="component" value="Unassembled WGS sequence"/>
</dbReference>
<gene>
    <name evidence="2" type="ORF">DH2020_019928</name>
</gene>
<evidence type="ECO:0000256" key="1">
    <source>
        <dbReference type="SAM" id="MobiDB-lite"/>
    </source>
</evidence>